<dbReference type="KEGG" id="dpx:DAPPUDRAFT_265116"/>
<dbReference type="PANTHER" id="PTHR15000:SF1">
    <property type="entry name" value="ERYTHROID DIFFERENTIATION-RELATED FACTOR 1"/>
    <property type="match status" value="1"/>
</dbReference>
<feature type="domain" description="EDRF1 N-terminal" evidence="1">
    <location>
        <begin position="55"/>
        <end position="126"/>
    </location>
</feature>
<gene>
    <name evidence="2" type="ORF">DAPPUDRAFT_265116</name>
</gene>
<name>E9HSW6_DAPPU</name>
<protein>
    <recommendedName>
        <fullName evidence="1">EDRF1 N-terminal domain-containing protein</fullName>
    </recommendedName>
</protein>
<dbReference type="EMBL" id="GL732759">
    <property type="protein sequence ID" value="EFX65167.1"/>
    <property type="molecule type" value="Genomic_DNA"/>
</dbReference>
<sequence>MATIQSMGGGYTRKTGGMFLVVGTVQHECTDCGDVKLFTAPPEFSVQEKTGEFYSDCAVHRSPPRPQCSLELLVSNTDLNTPPANWLLSHPKKIVGPAVSRNPKSTEFASFHMASSFLDSMGEVDVPVIDPLGDPVPEESHVYDDALPQFSKNIIWTFEDLRMLIGTDMPIFVTFVFRKIKDNVNVALLSCDLAKLHRLQARTLALTEKKEASLAE</sequence>
<keyword evidence="3" id="KW-1185">Reference proteome</keyword>
<dbReference type="PANTHER" id="PTHR15000">
    <property type="entry name" value="ERYTHROID DIFFERENTIATION-RELATED FACTOR 1"/>
    <property type="match status" value="1"/>
</dbReference>
<dbReference type="AlphaFoldDB" id="E9HSW6"/>
<evidence type="ECO:0000313" key="2">
    <source>
        <dbReference type="EMBL" id="EFX65167.1"/>
    </source>
</evidence>
<reference evidence="2 3" key="1">
    <citation type="journal article" date="2011" name="Science">
        <title>The ecoresponsive genome of Daphnia pulex.</title>
        <authorList>
            <person name="Colbourne J.K."/>
            <person name="Pfrender M.E."/>
            <person name="Gilbert D."/>
            <person name="Thomas W.K."/>
            <person name="Tucker A."/>
            <person name="Oakley T.H."/>
            <person name="Tokishita S."/>
            <person name="Aerts A."/>
            <person name="Arnold G.J."/>
            <person name="Basu M.K."/>
            <person name="Bauer D.J."/>
            <person name="Caceres C.E."/>
            <person name="Carmel L."/>
            <person name="Casola C."/>
            <person name="Choi J.H."/>
            <person name="Detter J.C."/>
            <person name="Dong Q."/>
            <person name="Dusheyko S."/>
            <person name="Eads B.D."/>
            <person name="Frohlich T."/>
            <person name="Geiler-Samerotte K.A."/>
            <person name="Gerlach D."/>
            <person name="Hatcher P."/>
            <person name="Jogdeo S."/>
            <person name="Krijgsveld J."/>
            <person name="Kriventseva E.V."/>
            <person name="Kultz D."/>
            <person name="Laforsch C."/>
            <person name="Lindquist E."/>
            <person name="Lopez J."/>
            <person name="Manak J.R."/>
            <person name="Muller J."/>
            <person name="Pangilinan J."/>
            <person name="Patwardhan R.P."/>
            <person name="Pitluck S."/>
            <person name="Pritham E.J."/>
            <person name="Rechtsteiner A."/>
            <person name="Rho M."/>
            <person name="Rogozin I.B."/>
            <person name="Sakarya O."/>
            <person name="Salamov A."/>
            <person name="Schaack S."/>
            <person name="Shapiro H."/>
            <person name="Shiga Y."/>
            <person name="Skalitzky C."/>
            <person name="Smith Z."/>
            <person name="Souvorov A."/>
            <person name="Sung W."/>
            <person name="Tang Z."/>
            <person name="Tsuchiya D."/>
            <person name="Tu H."/>
            <person name="Vos H."/>
            <person name="Wang M."/>
            <person name="Wolf Y.I."/>
            <person name="Yamagata H."/>
            <person name="Yamada T."/>
            <person name="Ye Y."/>
            <person name="Shaw J.R."/>
            <person name="Andrews J."/>
            <person name="Crease T.J."/>
            <person name="Tang H."/>
            <person name="Lucas S.M."/>
            <person name="Robertson H.M."/>
            <person name="Bork P."/>
            <person name="Koonin E.V."/>
            <person name="Zdobnov E.M."/>
            <person name="Grigoriev I.V."/>
            <person name="Lynch M."/>
            <person name="Boore J.L."/>
        </authorList>
    </citation>
    <scope>NUCLEOTIDE SEQUENCE [LARGE SCALE GENOMIC DNA]</scope>
</reference>
<accession>E9HSW6</accession>
<organism evidence="2 3">
    <name type="scientific">Daphnia pulex</name>
    <name type="common">Water flea</name>
    <dbReference type="NCBI Taxonomy" id="6669"/>
    <lineage>
        <taxon>Eukaryota</taxon>
        <taxon>Metazoa</taxon>
        <taxon>Ecdysozoa</taxon>
        <taxon>Arthropoda</taxon>
        <taxon>Crustacea</taxon>
        <taxon>Branchiopoda</taxon>
        <taxon>Diplostraca</taxon>
        <taxon>Cladocera</taxon>
        <taxon>Anomopoda</taxon>
        <taxon>Daphniidae</taxon>
        <taxon>Daphnia</taxon>
    </lineage>
</organism>
<dbReference type="Pfam" id="PF23788">
    <property type="entry name" value="EDRF1_N"/>
    <property type="match status" value="1"/>
</dbReference>
<dbReference type="OrthoDB" id="419432at2759"/>
<evidence type="ECO:0000259" key="1">
    <source>
        <dbReference type="Pfam" id="PF23788"/>
    </source>
</evidence>
<evidence type="ECO:0000313" key="3">
    <source>
        <dbReference type="Proteomes" id="UP000000305"/>
    </source>
</evidence>
<dbReference type="HOGENOM" id="CLU_1278780_0_0_1"/>
<dbReference type="Proteomes" id="UP000000305">
    <property type="component" value="Unassembled WGS sequence"/>
</dbReference>
<proteinExistence type="predicted"/>
<dbReference type="InterPro" id="IPR056582">
    <property type="entry name" value="EDRF1_N"/>
</dbReference>
<dbReference type="InParanoid" id="E9HSW6"/>